<feature type="region of interest" description="Disordered" evidence="1">
    <location>
        <begin position="666"/>
        <end position="696"/>
    </location>
</feature>
<protein>
    <submittedName>
        <fullName evidence="6">Recep_L_domain domain-containing protein</fullName>
    </submittedName>
</protein>
<evidence type="ECO:0000259" key="4">
    <source>
        <dbReference type="Pfam" id="PF01030"/>
    </source>
</evidence>
<feature type="domain" description="Receptor L-domain" evidence="4">
    <location>
        <begin position="457"/>
        <end position="544"/>
    </location>
</feature>
<evidence type="ECO:0000256" key="3">
    <source>
        <dbReference type="SAM" id="SignalP"/>
    </source>
</evidence>
<dbReference type="InterPro" id="IPR000494">
    <property type="entry name" value="Rcpt_L-dom"/>
</dbReference>
<reference evidence="6" key="1">
    <citation type="submission" date="2022-10" db="UniProtKB">
        <authorList>
            <consortium name="WormBaseParasite"/>
        </authorList>
    </citation>
    <scope>IDENTIFICATION</scope>
    <source>
        <strain evidence="6">MHco3</strain>
    </source>
</reference>
<organism evidence="5 6">
    <name type="scientific">Haemonchus contortus</name>
    <name type="common">Barber pole worm</name>
    <dbReference type="NCBI Taxonomy" id="6289"/>
    <lineage>
        <taxon>Eukaryota</taxon>
        <taxon>Metazoa</taxon>
        <taxon>Ecdysozoa</taxon>
        <taxon>Nematoda</taxon>
        <taxon>Chromadorea</taxon>
        <taxon>Rhabditida</taxon>
        <taxon>Rhabditina</taxon>
        <taxon>Rhabditomorpha</taxon>
        <taxon>Strongyloidea</taxon>
        <taxon>Trichostrongylidae</taxon>
        <taxon>Haemonchus</taxon>
    </lineage>
</organism>
<keyword evidence="2" id="KW-0812">Transmembrane</keyword>
<feature type="compositionally biased region" description="Basic residues" evidence="1">
    <location>
        <begin position="667"/>
        <end position="683"/>
    </location>
</feature>
<dbReference type="Gene3D" id="3.80.20.20">
    <property type="entry name" value="Receptor L-domain"/>
    <property type="match status" value="3"/>
</dbReference>
<feature type="compositionally biased region" description="Polar residues" evidence="1">
    <location>
        <begin position="687"/>
        <end position="696"/>
    </location>
</feature>
<dbReference type="Pfam" id="PF01030">
    <property type="entry name" value="Recep_L_domain"/>
    <property type="match status" value="3"/>
</dbReference>
<keyword evidence="2" id="KW-1133">Transmembrane helix</keyword>
<proteinExistence type="predicted"/>
<dbReference type="PANTHER" id="PTHR21662:SF59">
    <property type="entry name" value="RECEPTOR PROTEIN-TYROSINE KINASE"/>
    <property type="match status" value="1"/>
</dbReference>
<feature type="signal peptide" evidence="3">
    <location>
        <begin position="1"/>
        <end position="25"/>
    </location>
</feature>
<dbReference type="InterPro" id="IPR053079">
    <property type="entry name" value="SPS2_domain"/>
</dbReference>
<evidence type="ECO:0000313" key="6">
    <source>
        <dbReference type="WBParaSite" id="HCON_00108530-00002"/>
    </source>
</evidence>
<dbReference type="InterPro" id="IPR036941">
    <property type="entry name" value="Rcpt_L-dom_sf"/>
</dbReference>
<feature type="compositionally biased region" description="Basic and acidic residues" evidence="1">
    <location>
        <begin position="602"/>
        <end position="615"/>
    </location>
</feature>
<dbReference type="PANTHER" id="PTHR21662">
    <property type="entry name" value="RECEPTOR PROTEIN-TYROSINE KINASE"/>
    <property type="match status" value="1"/>
</dbReference>
<dbReference type="WBParaSite" id="HCON_00108530-00002">
    <property type="protein sequence ID" value="HCON_00108530-00002"/>
    <property type="gene ID" value="HCON_00108530"/>
</dbReference>
<feature type="domain" description="Receptor L-domain" evidence="4">
    <location>
        <begin position="321"/>
        <end position="407"/>
    </location>
</feature>
<feature type="transmembrane region" description="Helical" evidence="2">
    <location>
        <begin position="632"/>
        <end position="660"/>
    </location>
</feature>
<evidence type="ECO:0000256" key="2">
    <source>
        <dbReference type="SAM" id="Phobius"/>
    </source>
</evidence>
<dbReference type="SUPFAM" id="SSF52058">
    <property type="entry name" value="L domain-like"/>
    <property type="match status" value="4"/>
</dbReference>
<sequence length="696" mass="78960">MKRRSDASTLLIVIIVSILSATCQISPEAPKKYPVNESYPLNEQTRECFFKGENRYFSASKDDCFYVYGKMTGDNYELPMFYQILNFTGCIVMANLDKLKKIPLSSIMSLKGNTDFCEYKYSLVVYGNSNLERIDFSKSMVIKQEEVFIRANEKLRRDQVFNAPFAVDVGSPYDCTMEMAMKRNDCTALVGDLAYKGEEGEKKHVWKQIGKVYGTITIDDISDSDLDTLIKLTVDGWQPRIVRIVNNYRLRNMAAILKMIVTGPKPHFWFHNNTSICRIVDVRKNVEGNVESQMSWNESCLVRCRGGTVSEIYLSRLDSLCNTIDGNLILRNLHALPPNIGMLAQIVKIRGHLYVGTNYGVPDLSFLPNLEEIEATDIEYNVAIVVDKNVNFKVEGLYALKRIRGNVLIYTTKESDVPHETRKRLKEITQGQVLVSNDECKGGEVNEQYLAKLSDFCYVVVGDLILRGLEEIPKGFEKLKKIVIIRGSLIVERNTAIKDLSFLKRLEYISNSRAEQPSVKVAANENFKIKGLKSIQRIHGDVYVSTRKETDVPSIWKEILKSATDGKTTFLVEGETTAQPEEGKQDETIGELSRDSTTSVAHETEPHRNIEESKHSSNFRQQHNSVYSRKQFISWICTIALVIVLLFVIGVGIFIGIKVLDAEKKNPKNKSIKKKKRKARKTRITSPIQSKSVVTV</sequence>
<keyword evidence="3" id="KW-0732">Signal</keyword>
<evidence type="ECO:0000256" key="1">
    <source>
        <dbReference type="SAM" id="MobiDB-lite"/>
    </source>
</evidence>
<feature type="region of interest" description="Disordered" evidence="1">
    <location>
        <begin position="575"/>
        <end position="617"/>
    </location>
</feature>
<feature type="chain" id="PRO_5037297622" evidence="3">
    <location>
        <begin position="26"/>
        <end position="696"/>
    </location>
</feature>
<feature type="domain" description="Receptor L-domain" evidence="4">
    <location>
        <begin position="75"/>
        <end position="156"/>
    </location>
</feature>
<name>A0A912MLI5_HAECO</name>
<accession>A0A912MLI5</accession>
<keyword evidence="2" id="KW-0472">Membrane</keyword>
<evidence type="ECO:0000313" key="5">
    <source>
        <dbReference type="Proteomes" id="UP000025227"/>
    </source>
</evidence>
<dbReference type="AlphaFoldDB" id="A0A912MLI5"/>
<keyword evidence="5" id="KW-1185">Reference proteome</keyword>
<dbReference type="OrthoDB" id="5889944at2759"/>
<dbReference type="Proteomes" id="UP000025227">
    <property type="component" value="Unplaced"/>
</dbReference>